<dbReference type="EMBL" id="CP060820">
    <property type="protein sequence ID" value="QNP39572.1"/>
    <property type="molecule type" value="Genomic_DNA"/>
</dbReference>
<dbReference type="KEGG" id="lsx:H8B22_08510"/>
<protein>
    <submittedName>
        <fullName evidence="1">Uncharacterized protein</fullName>
    </submittedName>
</protein>
<organism evidence="1 2">
    <name type="scientific">Agrilutibacter terrestris</name>
    <dbReference type="NCBI Taxonomy" id="2865112"/>
    <lineage>
        <taxon>Bacteria</taxon>
        <taxon>Pseudomonadati</taxon>
        <taxon>Pseudomonadota</taxon>
        <taxon>Gammaproteobacteria</taxon>
        <taxon>Lysobacterales</taxon>
        <taxon>Lysobacteraceae</taxon>
        <taxon>Agrilutibacter</taxon>
    </lineage>
</organism>
<evidence type="ECO:0000313" key="1">
    <source>
        <dbReference type="EMBL" id="QNP39572.1"/>
    </source>
</evidence>
<gene>
    <name evidence="1" type="ORF">H8B22_08510</name>
</gene>
<keyword evidence="2" id="KW-1185">Reference proteome</keyword>
<name>A0A7H0FU56_9GAMM</name>
<dbReference type="RefSeq" id="WP_187711018.1">
    <property type="nucleotide sequence ID" value="NZ_CP060820.1"/>
</dbReference>
<reference evidence="1 2" key="1">
    <citation type="submission" date="2020-08" db="EMBL/GenBank/DDBJ databases">
        <title>Lysobacter sp. II4 sp. nov., isolated from soil.</title>
        <authorList>
            <person name="Woo C.Y."/>
            <person name="Kim J."/>
        </authorList>
    </citation>
    <scope>NUCLEOTIDE SEQUENCE [LARGE SCALE GENOMIC DNA]</scope>
    <source>
        <strain evidence="1 2">II4</strain>
    </source>
</reference>
<evidence type="ECO:0000313" key="2">
    <source>
        <dbReference type="Proteomes" id="UP000516018"/>
    </source>
</evidence>
<dbReference type="Proteomes" id="UP000516018">
    <property type="component" value="Chromosome"/>
</dbReference>
<dbReference type="AlphaFoldDB" id="A0A7H0FU56"/>
<sequence length="45" mass="4992">MKPAFRARMRRSGKPPRHSLFAAVAMRAIVAGDRAGRSWRAIGAR</sequence>
<proteinExistence type="predicted"/>
<accession>A0A7H0FU56</accession>